<keyword evidence="3 10" id="KW-0812">Transmembrane</keyword>
<keyword evidence="9" id="KW-0175">Coiled coil</keyword>
<keyword evidence="6" id="KW-0333">Golgi apparatus</keyword>
<dbReference type="SUPFAM" id="SSF47661">
    <property type="entry name" value="t-snare proteins"/>
    <property type="match status" value="1"/>
</dbReference>
<evidence type="ECO:0000256" key="5">
    <source>
        <dbReference type="ARBA" id="ARBA00022989"/>
    </source>
</evidence>
<dbReference type="InterPro" id="IPR000727">
    <property type="entry name" value="T_SNARE_dom"/>
</dbReference>
<dbReference type="Proteomes" id="UP000292957">
    <property type="component" value="Unassembled WGS sequence"/>
</dbReference>
<evidence type="ECO:0000313" key="13">
    <source>
        <dbReference type="EMBL" id="TBU62647.1"/>
    </source>
</evidence>
<evidence type="ECO:0000256" key="6">
    <source>
        <dbReference type="ARBA" id="ARBA00023034"/>
    </source>
</evidence>
<feature type="domain" description="T-SNARE coiled-coil homology" evidence="11">
    <location>
        <begin position="143"/>
        <end position="205"/>
    </location>
</feature>
<dbReference type="InterPro" id="IPR015260">
    <property type="entry name" value="Syntaxin-6/10/61_N"/>
</dbReference>
<feature type="coiled-coil region" evidence="9">
    <location>
        <begin position="45"/>
        <end position="72"/>
    </location>
</feature>
<evidence type="ECO:0000259" key="11">
    <source>
        <dbReference type="PROSITE" id="PS50192"/>
    </source>
</evidence>
<dbReference type="GO" id="GO:0005794">
    <property type="term" value="C:Golgi apparatus"/>
    <property type="evidence" value="ECO:0007669"/>
    <property type="project" value="UniProtKB-SubCell"/>
</dbReference>
<keyword evidence="7 10" id="KW-0472">Membrane</keyword>
<reference evidence="12 14" key="1">
    <citation type="submission" date="2019-01" db="EMBL/GenBank/DDBJ databases">
        <title>Draft genome sequences of three monokaryotic isolates of the white-rot basidiomycete fungus Dichomitus squalens.</title>
        <authorList>
            <consortium name="DOE Joint Genome Institute"/>
            <person name="Lopez S.C."/>
            <person name="Andreopoulos B."/>
            <person name="Pangilinan J."/>
            <person name="Lipzen A."/>
            <person name="Riley R."/>
            <person name="Ahrendt S."/>
            <person name="Ng V."/>
            <person name="Barry K."/>
            <person name="Daum C."/>
            <person name="Grigoriev I.V."/>
            <person name="Hilden K.S."/>
            <person name="Makela M.R."/>
            <person name="de Vries R.P."/>
        </authorList>
    </citation>
    <scope>NUCLEOTIDE SEQUENCE [LARGE SCALE GENOMIC DNA]</scope>
    <source>
        <strain evidence="13 14">CBS 464.89</strain>
        <strain evidence="12">OM18370.1</strain>
    </source>
</reference>
<evidence type="ECO:0000256" key="7">
    <source>
        <dbReference type="ARBA" id="ARBA00023136"/>
    </source>
</evidence>
<dbReference type="Pfam" id="PF05739">
    <property type="entry name" value="SNARE"/>
    <property type="match status" value="1"/>
</dbReference>
<dbReference type="OMA" id="EHDPYRF"/>
<protein>
    <submittedName>
        <fullName evidence="12">t-SNARE</fullName>
    </submittedName>
</protein>
<dbReference type="Gene3D" id="1.20.58.90">
    <property type="match status" value="1"/>
</dbReference>
<organism evidence="12">
    <name type="scientific">Dichomitus squalens</name>
    <dbReference type="NCBI Taxonomy" id="114155"/>
    <lineage>
        <taxon>Eukaryota</taxon>
        <taxon>Fungi</taxon>
        <taxon>Dikarya</taxon>
        <taxon>Basidiomycota</taxon>
        <taxon>Agaricomycotina</taxon>
        <taxon>Agaricomycetes</taxon>
        <taxon>Polyporales</taxon>
        <taxon>Polyporaceae</taxon>
        <taxon>Dichomitus</taxon>
    </lineage>
</organism>
<evidence type="ECO:0000313" key="14">
    <source>
        <dbReference type="Proteomes" id="UP000292082"/>
    </source>
</evidence>
<name>A0A4Q9M9N3_9APHY</name>
<evidence type="ECO:0000256" key="2">
    <source>
        <dbReference type="ARBA" id="ARBA00022448"/>
    </source>
</evidence>
<dbReference type="OrthoDB" id="546861at2759"/>
<accession>A0A4Q9M9N3</accession>
<keyword evidence="2" id="KW-0813">Transport</keyword>
<sequence length="235" mass="26562">MSTDPYHAVQQEIQSSLQTAATLRASYLRIRSTAREDSEELVWARNELKATLAALEADLEDLEESVNVVESTGARLFGLEETEVIERRRYVSHVRQEIENMRAEVEGGRRSRPASMLGASARAVESGAEHEDSQAEWARQEQQLMIRQQDETIDTIAGTLNTIHEQAGLMGREIVEHNEMLEDIERGVDRSEAKLGSAMNRMRKFIRQTEETKSGWCIIFLIIVLLALLLAVILV</sequence>
<dbReference type="GO" id="GO:0016020">
    <property type="term" value="C:membrane"/>
    <property type="evidence" value="ECO:0007669"/>
    <property type="project" value="InterPro"/>
</dbReference>
<dbReference type="Proteomes" id="UP000292082">
    <property type="component" value="Unassembled WGS sequence"/>
</dbReference>
<proteinExistence type="inferred from homology"/>
<dbReference type="EMBL" id="ML145092">
    <property type="protein sequence ID" value="TBU62647.1"/>
    <property type="molecule type" value="Genomic_DNA"/>
</dbReference>
<gene>
    <name evidence="13" type="ORF">BD310DRAFT_696519</name>
    <name evidence="12" type="ORF">BD311DRAFT_769001</name>
</gene>
<dbReference type="Pfam" id="PF09177">
    <property type="entry name" value="STX6_10_61_N"/>
    <property type="match status" value="1"/>
</dbReference>
<dbReference type="SUPFAM" id="SSF58038">
    <property type="entry name" value="SNARE fusion complex"/>
    <property type="match status" value="1"/>
</dbReference>
<evidence type="ECO:0000256" key="9">
    <source>
        <dbReference type="SAM" id="Coils"/>
    </source>
</evidence>
<dbReference type="InterPro" id="IPR010989">
    <property type="entry name" value="SNARE"/>
</dbReference>
<evidence type="ECO:0000256" key="3">
    <source>
        <dbReference type="ARBA" id="ARBA00022692"/>
    </source>
</evidence>
<dbReference type="Gene3D" id="1.20.5.110">
    <property type="match status" value="1"/>
</dbReference>
<dbReference type="FunFam" id="1.20.58.90:FF:000004">
    <property type="entry name" value="Syntaxin 10"/>
    <property type="match status" value="1"/>
</dbReference>
<dbReference type="CDD" id="cd21442">
    <property type="entry name" value="SNARE_NTD_STX6-like"/>
    <property type="match status" value="1"/>
</dbReference>
<evidence type="ECO:0000256" key="8">
    <source>
        <dbReference type="ARBA" id="ARBA00037801"/>
    </source>
</evidence>
<dbReference type="SMART" id="SM00397">
    <property type="entry name" value="t_SNARE"/>
    <property type="match status" value="1"/>
</dbReference>
<evidence type="ECO:0000256" key="10">
    <source>
        <dbReference type="SAM" id="Phobius"/>
    </source>
</evidence>
<comment type="subcellular location">
    <subcellularLocation>
        <location evidence="8">Golgi apparatus</location>
        <location evidence="8">trans-Golgi network membrane</location>
        <topology evidence="8">Single-pass type IV membrane protein</topology>
    </subcellularLocation>
</comment>
<dbReference type="PANTHER" id="PTHR12791">
    <property type="entry name" value="GOLGI SNARE BET1-RELATED"/>
    <property type="match status" value="1"/>
</dbReference>
<dbReference type="STRING" id="114155.A0A4Q9M9N3"/>
<dbReference type="EMBL" id="ML143513">
    <property type="protein sequence ID" value="TBU23157.1"/>
    <property type="molecule type" value="Genomic_DNA"/>
</dbReference>
<dbReference type="PROSITE" id="PS50192">
    <property type="entry name" value="T_SNARE"/>
    <property type="match status" value="1"/>
</dbReference>
<comment type="similarity">
    <text evidence="1">Belongs to the syntaxin family.</text>
</comment>
<evidence type="ECO:0000313" key="12">
    <source>
        <dbReference type="EMBL" id="TBU23157.1"/>
    </source>
</evidence>
<evidence type="ECO:0000256" key="1">
    <source>
        <dbReference type="ARBA" id="ARBA00009063"/>
    </source>
</evidence>
<dbReference type="AlphaFoldDB" id="A0A4Q9M9N3"/>
<dbReference type="GO" id="GO:0048193">
    <property type="term" value="P:Golgi vesicle transport"/>
    <property type="evidence" value="ECO:0007669"/>
    <property type="project" value="InterPro"/>
</dbReference>
<feature type="transmembrane region" description="Helical" evidence="10">
    <location>
        <begin position="214"/>
        <end position="234"/>
    </location>
</feature>
<evidence type="ECO:0000256" key="4">
    <source>
        <dbReference type="ARBA" id="ARBA00022927"/>
    </source>
</evidence>
<dbReference type="GO" id="GO:0015031">
    <property type="term" value="P:protein transport"/>
    <property type="evidence" value="ECO:0007669"/>
    <property type="project" value="UniProtKB-KW"/>
</dbReference>
<keyword evidence="5 10" id="KW-1133">Transmembrane helix</keyword>
<keyword evidence="4" id="KW-0653">Protein transport</keyword>
<dbReference type="CDD" id="cd15851">
    <property type="entry name" value="SNARE_Syntaxin6"/>
    <property type="match status" value="1"/>
</dbReference>
<keyword evidence="14" id="KW-1185">Reference proteome</keyword>